<dbReference type="PANTHER" id="PTHR43272">
    <property type="entry name" value="LONG-CHAIN-FATTY-ACID--COA LIGASE"/>
    <property type="match status" value="1"/>
</dbReference>
<dbReference type="EMBL" id="HG711933">
    <property type="protein sequence ID" value="CDJ49906.1"/>
    <property type="molecule type" value="Genomic_DNA"/>
</dbReference>
<dbReference type="InterPro" id="IPR042099">
    <property type="entry name" value="ANL_N_sf"/>
</dbReference>
<dbReference type="Gene3D" id="3.40.50.980">
    <property type="match status" value="1"/>
</dbReference>
<proteinExistence type="predicted"/>
<dbReference type="InterPro" id="IPR000873">
    <property type="entry name" value="AMP-dep_synth/lig_dom"/>
</dbReference>
<name>U6LIA7_9EIME</name>
<evidence type="ECO:0000313" key="5">
    <source>
        <dbReference type="Proteomes" id="UP000030750"/>
    </source>
</evidence>
<dbReference type="GO" id="GO:0005783">
    <property type="term" value="C:endoplasmic reticulum"/>
    <property type="evidence" value="ECO:0007669"/>
    <property type="project" value="TreeGrafter"/>
</dbReference>
<dbReference type="Gene3D" id="3.40.50.12780">
    <property type="entry name" value="N-terminal domain of ligase-like"/>
    <property type="match status" value="1"/>
</dbReference>
<feature type="domain" description="AMP-dependent synthetase/ligase" evidence="3">
    <location>
        <begin position="115"/>
        <end position="327"/>
    </location>
</feature>
<protein>
    <submittedName>
        <fullName evidence="4">Long chain acyl-CoA synthetase, putative</fullName>
    </submittedName>
</protein>
<keyword evidence="1" id="KW-0547">Nucleotide-binding</keyword>
<dbReference type="PANTHER" id="PTHR43272:SF33">
    <property type="entry name" value="AMP-BINDING DOMAIN-CONTAINING PROTEIN-RELATED"/>
    <property type="match status" value="1"/>
</dbReference>
<keyword evidence="5" id="KW-1185">Reference proteome</keyword>
<dbReference type="Proteomes" id="UP000030750">
    <property type="component" value="Unassembled WGS sequence"/>
</dbReference>
<feature type="domain" description="AMP-dependent synthetase/ligase" evidence="3">
    <location>
        <begin position="329"/>
        <end position="431"/>
    </location>
</feature>
<dbReference type="Pfam" id="PF00501">
    <property type="entry name" value="AMP-binding"/>
    <property type="match status" value="2"/>
</dbReference>
<organism evidence="4 5">
    <name type="scientific">Eimeria brunetti</name>
    <dbReference type="NCBI Taxonomy" id="51314"/>
    <lineage>
        <taxon>Eukaryota</taxon>
        <taxon>Sar</taxon>
        <taxon>Alveolata</taxon>
        <taxon>Apicomplexa</taxon>
        <taxon>Conoidasida</taxon>
        <taxon>Coccidia</taxon>
        <taxon>Eucoccidiorida</taxon>
        <taxon>Eimeriorina</taxon>
        <taxon>Eimeriidae</taxon>
        <taxon>Eimeria</taxon>
    </lineage>
</organism>
<accession>U6LIA7</accession>
<dbReference type="GO" id="GO:0004467">
    <property type="term" value="F:long-chain fatty acid-CoA ligase activity"/>
    <property type="evidence" value="ECO:0007669"/>
    <property type="project" value="TreeGrafter"/>
</dbReference>
<evidence type="ECO:0000313" key="4">
    <source>
        <dbReference type="EMBL" id="CDJ49906.1"/>
    </source>
</evidence>
<reference evidence="4" key="1">
    <citation type="submission" date="2013-10" db="EMBL/GenBank/DDBJ databases">
        <title>Genomic analysis of the causative agents of coccidiosis in chickens.</title>
        <authorList>
            <person name="Reid A.J."/>
            <person name="Blake D."/>
            <person name="Billington K."/>
            <person name="Browne H."/>
            <person name="Dunn M."/>
            <person name="Hung S."/>
            <person name="Kawahara F."/>
            <person name="Miranda-Saavedra D."/>
            <person name="Mourier T."/>
            <person name="Nagra H."/>
            <person name="Otto T.D."/>
            <person name="Rawlings N."/>
            <person name="Sanchez A."/>
            <person name="Sanders M."/>
            <person name="Subramaniam C."/>
            <person name="Tay Y."/>
            <person name="Dear P."/>
            <person name="Doerig C."/>
            <person name="Gruber A."/>
            <person name="Parkinson J."/>
            <person name="Shirley M."/>
            <person name="Wan K.L."/>
            <person name="Berriman M."/>
            <person name="Tomley F."/>
            <person name="Pain A."/>
        </authorList>
    </citation>
    <scope>NUCLEOTIDE SEQUENCE [LARGE SCALE GENOMIC DNA]</scope>
    <source>
        <strain evidence="4">Houghton</strain>
    </source>
</reference>
<dbReference type="VEuPathDB" id="ToxoDB:EBH_0029470"/>
<dbReference type="GO" id="GO:0016020">
    <property type="term" value="C:membrane"/>
    <property type="evidence" value="ECO:0007669"/>
    <property type="project" value="TreeGrafter"/>
</dbReference>
<keyword evidence="2" id="KW-0067">ATP-binding</keyword>
<sequence length="532" mass="59019">MGELSEECAVLASDGADEAETRRLQQMLQAKQWKGKYALPVEGTETENSSAVYRAVPDPSDPTKTMLAGAAIPQFPAIKSLYLLLKEAARIFGRNLYVGERQPIRGANSQVTLSDFKYFTYADTLRMVEALGRALDQEVGVPLSHYDDKGLDPPPKPMRVLGLWSRTRLDWRLLDFAGKANYRGIVTVPLYDTLGEQSVKHIIEQTRMEVLAAEGSKLDAALRLKKEGFPLKAVISFDEFLSIPDSKTPEELVPSLDDICTIIFTSGAYLSSSNRMQVLLGDSTLSYLPLAHIYQRGVELVVTLLGIRVAYYSGDMLKLAEDLFRNIRASLGGRIRTVCVGSAPMESQQLLDLQLYLSAVICEGWGMTETGISFLQHFEDSSKGTIGGPLAATEFKVVSLPELQYDARANPPRCRGGELLVRGPSLMKEYFLSAEKTKETIDGDGWLHTGDVVEVKASGAVEIIDRAKNVFKLAHGEYIAPERLENIYSNSRWVEQIFVYGDSLEVYRQLLFVKEIMGLNFSFFGVSAFSVM</sequence>
<evidence type="ECO:0000256" key="1">
    <source>
        <dbReference type="ARBA" id="ARBA00022741"/>
    </source>
</evidence>
<dbReference type="Gene3D" id="2.30.38.10">
    <property type="entry name" value="Luciferase, Domain 3"/>
    <property type="match status" value="1"/>
</dbReference>
<gene>
    <name evidence="4" type="ORF">EBH_0029470</name>
</gene>
<dbReference type="SUPFAM" id="SSF56801">
    <property type="entry name" value="Acetyl-CoA synthetase-like"/>
    <property type="match status" value="1"/>
</dbReference>
<dbReference type="GO" id="GO:0005524">
    <property type="term" value="F:ATP binding"/>
    <property type="evidence" value="ECO:0007669"/>
    <property type="project" value="UniProtKB-KW"/>
</dbReference>
<reference evidence="4" key="2">
    <citation type="submission" date="2013-10" db="EMBL/GenBank/DDBJ databases">
        <authorList>
            <person name="Aslett M."/>
        </authorList>
    </citation>
    <scope>NUCLEOTIDE SEQUENCE [LARGE SCALE GENOMIC DNA]</scope>
    <source>
        <strain evidence="4">Houghton</strain>
    </source>
</reference>
<dbReference type="OrthoDB" id="346950at2759"/>
<evidence type="ECO:0000259" key="3">
    <source>
        <dbReference type="Pfam" id="PF00501"/>
    </source>
</evidence>
<dbReference type="AlphaFoldDB" id="U6LIA7"/>
<evidence type="ECO:0000256" key="2">
    <source>
        <dbReference type="ARBA" id="ARBA00022840"/>
    </source>
</evidence>